<protein>
    <submittedName>
        <fullName evidence="2">Uncharacterized protein</fullName>
    </submittedName>
</protein>
<proteinExistence type="predicted"/>
<accession>A0A0F9P5R2</accession>
<sequence>MERKKKKIIYQVIGTLFVLAIAYLLNEKVFPILFNKKLLVMLFEIKLIYYILIICLLLTGCVIYMFIKINSMSKLKRERTYIGSSKVKKAERKKPLKEEYRVVLQHLIQRDHYGDHRSAILIVYQGQYPNKGDLELGITLKELQRLGYITQENTAGGFFIRITDRACEKLSE</sequence>
<gene>
    <name evidence="2" type="ORF">LCGC14_0885090</name>
</gene>
<keyword evidence="1" id="KW-0812">Transmembrane</keyword>
<feature type="transmembrane region" description="Helical" evidence="1">
    <location>
        <begin position="7"/>
        <end position="25"/>
    </location>
</feature>
<reference evidence="2" key="1">
    <citation type="journal article" date="2015" name="Nature">
        <title>Complex archaea that bridge the gap between prokaryotes and eukaryotes.</title>
        <authorList>
            <person name="Spang A."/>
            <person name="Saw J.H."/>
            <person name="Jorgensen S.L."/>
            <person name="Zaremba-Niedzwiedzka K."/>
            <person name="Martijn J."/>
            <person name="Lind A.E."/>
            <person name="van Eijk R."/>
            <person name="Schleper C."/>
            <person name="Guy L."/>
            <person name="Ettema T.J."/>
        </authorList>
    </citation>
    <scope>NUCLEOTIDE SEQUENCE</scope>
</reference>
<dbReference type="EMBL" id="LAZR01002805">
    <property type="protein sequence ID" value="KKN25399.1"/>
    <property type="molecule type" value="Genomic_DNA"/>
</dbReference>
<evidence type="ECO:0000256" key="1">
    <source>
        <dbReference type="SAM" id="Phobius"/>
    </source>
</evidence>
<keyword evidence="1" id="KW-0472">Membrane</keyword>
<comment type="caution">
    <text evidence="2">The sequence shown here is derived from an EMBL/GenBank/DDBJ whole genome shotgun (WGS) entry which is preliminary data.</text>
</comment>
<organism evidence="2">
    <name type="scientific">marine sediment metagenome</name>
    <dbReference type="NCBI Taxonomy" id="412755"/>
    <lineage>
        <taxon>unclassified sequences</taxon>
        <taxon>metagenomes</taxon>
        <taxon>ecological metagenomes</taxon>
    </lineage>
</organism>
<keyword evidence="1" id="KW-1133">Transmembrane helix</keyword>
<feature type="transmembrane region" description="Helical" evidence="1">
    <location>
        <begin position="47"/>
        <end position="67"/>
    </location>
</feature>
<evidence type="ECO:0000313" key="2">
    <source>
        <dbReference type="EMBL" id="KKN25399.1"/>
    </source>
</evidence>
<dbReference type="AlphaFoldDB" id="A0A0F9P5R2"/>
<name>A0A0F9P5R2_9ZZZZ</name>